<feature type="domain" description="Legume lectin" evidence="4">
    <location>
        <begin position="39"/>
        <end position="148"/>
    </location>
</feature>
<dbReference type="PANTHER" id="PTHR32401">
    <property type="entry name" value="CONCANAVALIN A-LIKE LECTIN FAMILY PROTEIN"/>
    <property type="match status" value="1"/>
</dbReference>
<dbReference type="GO" id="GO:0030246">
    <property type="term" value="F:carbohydrate binding"/>
    <property type="evidence" value="ECO:0007669"/>
    <property type="project" value="UniProtKB-KW"/>
</dbReference>
<proteinExistence type="inferred from homology"/>
<evidence type="ECO:0000313" key="5">
    <source>
        <dbReference type="EMBL" id="PRQ31602.1"/>
    </source>
</evidence>
<keyword evidence="3" id="KW-1133">Transmembrane helix</keyword>
<evidence type="ECO:0000256" key="1">
    <source>
        <dbReference type="ARBA" id="ARBA00007606"/>
    </source>
</evidence>
<dbReference type="STRING" id="74649.A0A2P6QBR2"/>
<dbReference type="Proteomes" id="UP000238479">
    <property type="component" value="Chromosome 5"/>
</dbReference>
<sequence>MVVNHSGDIRSIWSGKFRFLLAPRLYLLIFLFCPSATPLSFNILSFKPEDIVNITRNGSAYIDSEFLYLTRSAKDQPKGGTGRATYKQPFQLRQNATRKLADFTTTFTFSIYAPDDASLTWGAVDGLAFFLAPDGSELNSSDDGFALGKSTTGKIFFIIKMISIRVVLVRPPNLLFGPPILSTPLIYFLEYLKI</sequence>
<protein>
    <submittedName>
        <fullName evidence="5">Putative concanavalin A-like lectin/glucanase domain-containing protein</fullName>
    </submittedName>
</protein>
<dbReference type="PANTHER" id="PTHR32401:SF49">
    <property type="entry name" value="OS10G0129200 PROTEIN"/>
    <property type="match status" value="1"/>
</dbReference>
<dbReference type="AlphaFoldDB" id="A0A2P6QBR2"/>
<organism evidence="5 6">
    <name type="scientific">Rosa chinensis</name>
    <name type="common">China rose</name>
    <dbReference type="NCBI Taxonomy" id="74649"/>
    <lineage>
        <taxon>Eukaryota</taxon>
        <taxon>Viridiplantae</taxon>
        <taxon>Streptophyta</taxon>
        <taxon>Embryophyta</taxon>
        <taxon>Tracheophyta</taxon>
        <taxon>Spermatophyta</taxon>
        <taxon>Magnoliopsida</taxon>
        <taxon>eudicotyledons</taxon>
        <taxon>Gunneridae</taxon>
        <taxon>Pentapetalae</taxon>
        <taxon>rosids</taxon>
        <taxon>fabids</taxon>
        <taxon>Rosales</taxon>
        <taxon>Rosaceae</taxon>
        <taxon>Rosoideae</taxon>
        <taxon>Rosoideae incertae sedis</taxon>
        <taxon>Rosa</taxon>
    </lineage>
</organism>
<evidence type="ECO:0000256" key="2">
    <source>
        <dbReference type="ARBA" id="ARBA00022734"/>
    </source>
</evidence>
<evidence type="ECO:0000259" key="4">
    <source>
        <dbReference type="Pfam" id="PF00139"/>
    </source>
</evidence>
<comment type="similarity">
    <text evidence="1">Belongs to the leguminous lectin family.</text>
</comment>
<dbReference type="EMBL" id="PDCK01000043">
    <property type="protein sequence ID" value="PRQ31602.1"/>
    <property type="molecule type" value="Genomic_DNA"/>
</dbReference>
<dbReference type="Pfam" id="PF00139">
    <property type="entry name" value="Lectin_legB"/>
    <property type="match status" value="1"/>
</dbReference>
<keyword evidence="3" id="KW-0812">Transmembrane</keyword>
<comment type="caution">
    <text evidence="5">The sequence shown here is derived from an EMBL/GenBank/DDBJ whole genome shotgun (WGS) entry which is preliminary data.</text>
</comment>
<gene>
    <name evidence="5" type="ORF">RchiOBHm_Chr5g0037291</name>
</gene>
<keyword evidence="3" id="KW-0472">Membrane</keyword>
<dbReference type="InterPro" id="IPR050258">
    <property type="entry name" value="Leguminous_Lectin"/>
</dbReference>
<accession>A0A2P6QBR2</accession>
<reference evidence="5 6" key="1">
    <citation type="journal article" date="2018" name="Nat. Genet.">
        <title>The Rosa genome provides new insights in the design of modern roses.</title>
        <authorList>
            <person name="Bendahmane M."/>
        </authorList>
    </citation>
    <scope>NUCLEOTIDE SEQUENCE [LARGE SCALE GENOMIC DNA]</scope>
    <source>
        <strain evidence="6">cv. Old Blush</strain>
    </source>
</reference>
<dbReference type="Gene3D" id="2.60.120.200">
    <property type="match status" value="1"/>
</dbReference>
<feature type="transmembrane region" description="Helical" evidence="3">
    <location>
        <begin position="25"/>
        <end position="46"/>
    </location>
</feature>
<dbReference type="InterPro" id="IPR013320">
    <property type="entry name" value="ConA-like_dom_sf"/>
</dbReference>
<evidence type="ECO:0000313" key="6">
    <source>
        <dbReference type="Proteomes" id="UP000238479"/>
    </source>
</evidence>
<name>A0A2P6QBR2_ROSCH</name>
<dbReference type="InterPro" id="IPR001220">
    <property type="entry name" value="Legume_lectin_dom"/>
</dbReference>
<dbReference type="SUPFAM" id="SSF49899">
    <property type="entry name" value="Concanavalin A-like lectins/glucanases"/>
    <property type="match status" value="1"/>
</dbReference>
<dbReference type="Gramene" id="PRQ31602">
    <property type="protein sequence ID" value="PRQ31602"/>
    <property type="gene ID" value="RchiOBHm_Chr5g0037291"/>
</dbReference>
<evidence type="ECO:0000256" key="3">
    <source>
        <dbReference type="SAM" id="Phobius"/>
    </source>
</evidence>
<keyword evidence="2 5" id="KW-0430">Lectin</keyword>
<keyword evidence="6" id="KW-1185">Reference proteome</keyword>